<accession>A0AAW3V0B5</accession>
<proteinExistence type="predicted"/>
<reference evidence="2 3" key="1">
    <citation type="submission" date="2020-08" db="EMBL/GenBank/DDBJ databases">
        <title>Genomic Encyclopedia of Type Strains, Phase IV (KMG-V): Genome sequencing to study the core and pangenomes of soil and plant-associated prokaryotes.</title>
        <authorList>
            <person name="Whitman W."/>
        </authorList>
    </citation>
    <scope>NUCLEOTIDE SEQUENCE [LARGE SCALE GENOMIC DNA]</scope>
    <source>
        <strain evidence="2 3">SEMIA 4013</strain>
    </source>
</reference>
<sequence>MKKLAIAMLLVVPAVAFPATYSVTEQSGVTAGAKLTALGHTGCVYADVPIALGDVLNYPDGMRQVCASGPNGPRLMDLASDKLTKH</sequence>
<feature type="chain" id="PRO_5043498408" description="Secreted protein" evidence="1">
    <location>
        <begin position="19"/>
        <end position="86"/>
    </location>
</feature>
<dbReference type="Proteomes" id="UP000518681">
    <property type="component" value="Unassembled WGS sequence"/>
</dbReference>
<feature type="signal peptide" evidence="1">
    <location>
        <begin position="1"/>
        <end position="18"/>
    </location>
</feature>
<gene>
    <name evidence="2" type="ORF">GGD69_005263</name>
</gene>
<dbReference type="EMBL" id="JACIIK010000009">
    <property type="protein sequence ID" value="MBB6204369.1"/>
    <property type="molecule type" value="Genomic_DNA"/>
</dbReference>
<evidence type="ECO:0000313" key="2">
    <source>
        <dbReference type="EMBL" id="MBB6204369.1"/>
    </source>
</evidence>
<protein>
    <recommendedName>
        <fullName evidence="4">Secreted protein</fullName>
    </recommendedName>
</protein>
<organism evidence="2 3">
    <name type="scientific">Paraburkholderia fungorum</name>
    <dbReference type="NCBI Taxonomy" id="134537"/>
    <lineage>
        <taxon>Bacteria</taxon>
        <taxon>Pseudomonadati</taxon>
        <taxon>Pseudomonadota</taxon>
        <taxon>Betaproteobacteria</taxon>
        <taxon>Burkholderiales</taxon>
        <taxon>Burkholderiaceae</taxon>
        <taxon>Paraburkholderia</taxon>
    </lineage>
</organism>
<comment type="caution">
    <text evidence="2">The sequence shown here is derived from an EMBL/GenBank/DDBJ whole genome shotgun (WGS) entry which is preliminary data.</text>
</comment>
<evidence type="ECO:0000313" key="3">
    <source>
        <dbReference type="Proteomes" id="UP000518681"/>
    </source>
</evidence>
<dbReference type="AlphaFoldDB" id="A0AAW3V0B5"/>
<evidence type="ECO:0000256" key="1">
    <source>
        <dbReference type="SAM" id="SignalP"/>
    </source>
</evidence>
<keyword evidence="1" id="KW-0732">Signal</keyword>
<name>A0AAW3V0B5_9BURK</name>
<evidence type="ECO:0008006" key="4">
    <source>
        <dbReference type="Google" id="ProtNLM"/>
    </source>
</evidence>
<dbReference type="RefSeq" id="WP_183800819.1">
    <property type="nucleotide sequence ID" value="NZ_JACIII010000013.1"/>
</dbReference>